<evidence type="ECO:0000313" key="3">
    <source>
        <dbReference type="Proteomes" id="UP001327560"/>
    </source>
</evidence>
<reference evidence="2 3" key="1">
    <citation type="submission" date="2023-10" db="EMBL/GenBank/DDBJ databases">
        <title>Chromosome-scale genome assembly provides insights into flower coloration mechanisms of Canna indica.</title>
        <authorList>
            <person name="Li C."/>
        </authorList>
    </citation>
    <scope>NUCLEOTIDE SEQUENCE [LARGE SCALE GENOMIC DNA]</scope>
    <source>
        <tissue evidence="2">Flower</tissue>
    </source>
</reference>
<proteinExistence type="predicted"/>
<accession>A0AAQ3L0R3</accession>
<protein>
    <submittedName>
        <fullName evidence="2">Uncharacterized protein</fullName>
    </submittedName>
</protein>
<name>A0AAQ3L0R3_9LILI</name>
<gene>
    <name evidence="2" type="ORF">Cni_G25250</name>
</gene>
<keyword evidence="3" id="KW-1185">Reference proteome</keyword>
<evidence type="ECO:0000313" key="2">
    <source>
        <dbReference type="EMBL" id="WOL16463.1"/>
    </source>
</evidence>
<dbReference type="EMBL" id="CP136897">
    <property type="protein sequence ID" value="WOL16463.1"/>
    <property type="molecule type" value="Genomic_DNA"/>
</dbReference>
<evidence type="ECO:0000256" key="1">
    <source>
        <dbReference type="SAM" id="MobiDB-lite"/>
    </source>
</evidence>
<feature type="region of interest" description="Disordered" evidence="1">
    <location>
        <begin position="1"/>
        <end position="30"/>
    </location>
</feature>
<organism evidence="2 3">
    <name type="scientific">Canna indica</name>
    <name type="common">Indian-shot</name>
    <dbReference type="NCBI Taxonomy" id="4628"/>
    <lineage>
        <taxon>Eukaryota</taxon>
        <taxon>Viridiplantae</taxon>
        <taxon>Streptophyta</taxon>
        <taxon>Embryophyta</taxon>
        <taxon>Tracheophyta</taxon>
        <taxon>Spermatophyta</taxon>
        <taxon>Magnoliopsida</taxon>
        <taxon>Liliopsida</taxon>
        <taxon>Zingiberales</taxon>
        <taxon>Cannaceae</taxon>
        <taxon>Canna</taxon>
    </lineage>
</organism>
<sequence length="272" mass="29864">MAADGRFSSRERSSGFKFPSRNADSNDDGGLNRWNNSALFTTKTEIRRDHVCKPVIFGSDGKAIPAVIECPPTKNHHSHKDGGGNYGGRDQTGGDFYRSDPYKAQAFVSKVQTAASNDGRFGFGGGSTYQHPTADYYESTYDDDDDDYYNTTLPHNDYSKLEPRREWQMQPERKFGQSTWDSGDAVKLRKGVPAARGWGDQGKLSRATNNIDTASEFLWGSSPKPAFATAGSAGLWGSQSPTSIYQTSRSSATTSVIDSKEAAKKYGGQFIW</sequence>
<feature type="region of interest" description="Disordered" evidence="1">
    <location>
        <begin position="72"/>
        <end position="97"/>
    </location>
</feature>
<dbReference type="AlphaFoldDB" id="A0AAQ3L0R3"/>
<dbReference type="Proteomes" id="UP001327560">
    <property type="component" value="Chromosome 8"/>
</dbReference>